<dbReference type="SUPFAM" id="SSF52402">
    <property type="entry name" value="Adenine nucleotide alpha hydrolases-like"/>
    <property type="match status" value="1"/>
</dbReference>
<keyword evidence="3" id="KW-0560">Oxidoreductase</keyword>
<gene>
    <name evidence="3" type="primary">carD</name>
    <name evidence="3" type="ORF">MAMT_00929</name>
</gene>
<dbReference type="GO" id="GO:0016491">
    <property type="term" value="F:oxidoreductase activity"/>
    <property type="evidence" value="ECO:0007669"/>
    <property type="project" value="UniProtKB-KW"/>
</dbReference>
<evidence type="ECO:0000256" key="1">
    <source>
        <dbReference type="ARBA" id="ARBA00022982"/>
    </source>
</evidence>
<feature type="domain" description="Electron transfer flavoprotein alpha/beta-subunit N-terminal" evidence="2">
    <location>
        <begin position="25"/>
        <end position="221"/>
    </location>
</feature>
<dbReference type="InterPro" id="IPR012255">
    <property type="entry name" value="ETF_b"/>
</dbReference>
<accession>A0A5E6MCI6</accession>
<dbReference type="InterPro" id="IPR033948">
    <property type="entry name" value="ETF_beta_N"/>
</dbReference>
<name>A0A5E6MCI6_9BACT</name>
<evidence type="ECO:0000259" key="2">
    <source>
        <dbReference type="SMART" id="SM00893"/>
    </source>
</evidence>
<keyword evidence="1" id="KW-0249">Electron transport</keyword>
<dbReference type="PANTHER" id="PTHR21294:SF17">
    <property type="entry name" value="PROTEIN FIXA"/>
    <property type="match status" value="1"/>
</dbReference>
<dbReference type="Gene3D" id="3.40.50.620">
    <property type="entry name" value="HUPs"/>
    <property type="match status" value="1"/>
</dbReference>
<protein>
    <submittedName>
        <fullName evidence="3">Caffeyl-CoA reductase-Etf complex subunit CarD</fullName>
        <ecNumber evidence="3">1.3.1.108</ecNumber>
    </submittedName>
</protein>
<proteinExistence type="predicted"/>
<reference evidence="3 4" key="1">
    <citation type="submission" date="2019-09" db="EMBL/GenBank/DDBJ databases">
        <authorList>
            <person name="Cremers G."/>
        </authorList>
    </citation>
    <scope>NUCLEOTIDE SEQUENCE [LARGE SCALE GENOMIC DNA]</scope>
    <source>
        <strain evidence="3">4A</strain>
    </source>
</reference>
<dbReference type="PANTHER" id="PTHR21294">
    <property type="entry name" value="ELECTRON TRANSFER FLAVOPROTEIN BETA-SUBUNIT"/>
    <property type="match status" value="1"/>
</dbReference>
<dbReference type="CDD" id="cd01714">
    <property type="entry name" value="ETF_beta"/>
    <property type="match status" value="1"/>
</dbReference>
<organism evidence="3 4">
    <name type="scientific">Methylacidimicrobium tartarophylax</name>
    <dbReference type="NCBI Taxonomy" id="1041768"/>
    <lineage>
        <taxon>Bacteria</taxon>
        <taxon>Pseudomonadati</taxon>
        <taxon>Verrucomicrobiota</taxon>
        <taxon>Methylacidimicrobium</taxon>
    </lineage>
</organism>
<dbReference type="AlphaFoldDB" id="A0A5E6MCI6"/>
<dbReference type="EMBL" id="CABFVA020000038">
    <property type="protein sequence ID" value="VVM06045.1"/>
    <property type="molecule type" value="Genomic_DNA"/>
</dbReference>
<sequence>MRGPNIVVCVKQVPDSAQIRVHPVTGTIMRQGVPAVLNPYDLFALEEALQIKDRLGGRIVALCMGPPQAEAALRKALSLGVDDAVLVSDRAFAGSDTLATSFALASAIRQVGQEQPVDLVFTGKQTIDGDTGQVGPGVAKRLGMQLLSYVCRIPILDMDSQSIVVHRWTEKGVQVLKSKLPCLITVLEGTSEGRFASLPEMIRAARQPIRVWNRQAAGIEDLSKIGLKGSPTVVGKVFAPSRRAERAECIEWEQDQAEKAVSLLWEKIRARQPELVEKLSGDNGGENGQERVSE</sequence>
<dbReference type="RefSeq" id="WP_246186525.1">
    <property type="nucleotide sequence ID" value="NZ_CABFVA020000038.1"/>
</dbReference>
<dbReference type="EC" id="1.3.1.108" evidence="3"/>
<dbReference type="Proteomes" id="UP000334923">
    <property type="component" value="Unassembled WGS sequence"/>
</dbReference>
<dbReference type="PIRSF" id="PIRSF000090">
    <property type="entry name" value="Beta-ETF"/>
    <property type="match status" value="1"/>
</dbReference>
<keyword evidence="4" id="KW-1185">Reference proteome</keyword>
<evidence type="ECO:0000313" key="3">
    <source>
        <dbReference type="EMBL" id="VVM06045.1"/>
    </source>
</evidence>
<dbReference type="SMART" id="SM00893">
    <property type="entry name" value="ETF"/>
    <property type="match status" value="1"/>
</dbReference>
<evidence type="ECO:0000313" key="4">
    <source>
        <dbReference type="Proteomes" id="UP000334923"/>
    </source>
</evidence>
<dbReference type="InterPro" id="IPR014730">
    <property type="entry name" value="ETF_a/b_N"/>
</dbReference>
<dbReference type="Pfam" id="PF01012">
    <property type="entry name" value="ETF"/>
    <property type="match status" value="1"/>
</dbReference>
<dbReference type="GO" id="GO:0009055">
    <property type="term" value="F:electron transfer activity"/>
    <property type="evidence" value="ECO:0007669"/>
    <property type="project" value="InterPro"/>
</dbReference>
<dbReference type="InterPro" id="IPR014729">
    <property type="entry name" value="Rossmann-like_a/b/a_fold"/>
</dbReference>
<keyword evidence="1" id="KW-0813">Transport</keyword>